<dbReference type="InterPro" id="IPR001333">
    <property type="entry name" value="Peptidase_M32_Taq"/>
</dbReference>
<name>A0A6I6EPA7_9CLOT</name>
<dbReference type="Proteomes" id="UP000422764">
    <property type="component" value="Chromosome"/>
</dbReference>
<feature type="domain" description="Peptidase M3A/M3B catalytic" evidence="7">
    <location>
        <begin position="195"/>
        <end position="575"/>
    </location>
</feature>
<dbReference type="InterPro" id="IPR001567">
    <property type="entry name" value="Pept_M3A_M3B_dom"/>
</dbReference>
<proteinExistence type="inferred from homology"/>
<keyword evidence="10" id="KW-1185">Reference proteome</keyword>
<comment type="cofactor">
    <cofactor evidence="6">
        <name>Zn(2+)</name>
        <dbReference type="ChEBI" id="CHEBI:29105"/>
    </cofactor>
    <text evidence="6">Binds 1 zinc ion.</text>
</comment>
<evidence type="ECO:0000259" key="8">
    <source>
        <dbReference type="Pfam" id="PF08439"/>
    </source>
</evidence>
<keyword evidence="2 6" id="KW-0479">Metal-binding</keyword>
<dbReference type="PANTHER" id="PTHR34217">
    <property type="entry name" value="METAL-DEPENDENT CARBOXYPEPTIDASE"/>
    <property type="match status" value="1"/>
</dbReference>
<evidence type="ECO:0000256" key="5">
    <source>
        <dbReference type="ARBA" id="ARBA00023049"/>
    </source>
</evidence>
<evidence type="ECO:0000256" key="3">
    <source>
        <dbReference type="ARBA" id="ARBA00022801"/>
    </source>
</evidence>
<dbReference type="InterPro" id="IPR042088">
    <property type="entry name" value="OligoPept_F_C"/>
</dbReference>
<reference evidence="9 10" key="1">
    <citation type="submission" date="2019-12" db="EMBL/GenBank/DDBJ databases">
        <title>Genome sequenceing of Clostridium bovifaecis.</title>
        <authorList>
            <person name="Yao Y."/>
        </authorList>
    </citation>
    <scope>NUCLEOTIDE SEQUENCE [LARGE SCALE GENOMIC DNA]</scope>
    <source>
        <strain evidence="9 10">BXX</strain>
    </source>
</reference>
<evidence type="ECO:0000256" key="6">
    <source>
        <dbReference type="RuleBase" id="RU003435"/>
    </source>
</evidence>
<feature type="domain" description="Oligopeptidase F N-terminal" evidence="8">
    <location>
        <begin position="115"/>
        <end position="173"/>
    </location>
</feature>
<keyword evidence="5 6" id="KW-0482">Metalloprotease</keyword>
<sequence length="590" mass="67684">MDMKWNLDNLYASFESKEFSNDIKSCEKHIEEFKEWVDRSTKNNEDAAYKIEEYIGMKKKILALAIKLLSFSELTLSVDTKNRKAKESLEIVEGKLTELVEPNAKFEKWLGKAGNLDSIIASSELLKEHNFYLKEIVEKSKYLLSDKEEAIVAKMKNTGSNAWTKLKDFITSTLLVDIEVDGEEKKLPLSLVRNMAHDKDASIRKRAYEAELKAYGKIDDTAAACLNGIKGEVITVSKLRGYKSPLEETLIKSRIDEKILDSMLTAMKESMPIFWKFYRRKGEMLGNKNGLPFYDLFAPVGEVNMKFTYDEAKEFIVKNFRTFSERLADFATKAFEENWIDAEPREGKVGGAFCENIHPLGESRIMSNFSGSFSDVVTLAHELGHGYHGECLKNESILNSEYPMPIAETASTFCETIIKQAAIKNSSREEAFTILENEISDAGQVIVDIYSRFLFESELFKRREESSLSTEELKEIMLNAQKEAYGDGLDEKYLHPYMWVNKPHYYYADTNFYNFPYAFGLLFSKGLYAEYLKRGKSFVEDYDRLLEVTGKNNLRDVAALMGINIASIDFWRSSLKLVEDDIEKFIELSQ</sequence>
<dbReference type="AlphaFoldDB" id="A0A6I6EPA7"/>
<dbReference type="GO" id="GO:0006508">
    <property type="term" value="P:proteolysis"/>
    <property type="evidence" value="ECO:0007669"/>
    <property type="project" value="UniProtKB-KW"/>
</dbReference>
<dbReference type="Gene3D" id="1.10.1370.20">
    <property type="entry name" value="Oligoendopeptidase f, C-terminal domain"/>
    <property type="match status" value="1"/>
</dbReference>
<keyword evidence="1 6" id="KW-0645">Protease</keyword>
<dbReference type="InterPro" id="IPR011977">
    <property type="entry name" value="Pept_M3B_clade3"/>
</dbReference>
<keyword evidence="4 6" id="KW-0862">Zinc</keyword>
<evidence type="ECO:0000313" key="10">
    <source>
        <dbReference type="Proteomes" id="UP000422764"/>
    </source>
</evidence>
<dbReference type="PANTHER" id="PTHR34217:SF1">
    <property type="entry name" value="CARBOXYPEPTIDASE 1"/>
    <property type="match status" value="1"/>
</dbReference>
<evidence type="ECO:0000256" key="2">
    <source>
        <dbReference type="ARBA" id="ARBA00022723"/>
    </source>
</evidence>
<evidence type="ECO:0000256" key="4">
    <source>
        <dbReference type="ARBA" id="ARBA00022833"/>
    </source>
</evidence>
<dbReference type="InterPro" id="IPR034006">
    <property type="entry name" value="M3B_PepF_2"/>
</dbReference>
<dbReference type="GO" id="GO:0004222">
    <property type="term" value="F:metalloendopeptidase activity"/>
    <property type="evidence" value="ECO:0007669"/>
    <property type="project" value="InterPro"/>
</dbReference>
<dbReference type="SUPFAM" id="SSF55486">
    <property type="entry name" value="Metalloproteases ('zincins'), catalytic domain"/>
    <property type="match status" value="1"/>
</dbReference>
<dbReference type="GO" id="GO:0046872">
    <property type="term" value="F:metal ion binding"/>
    <property type="evidence" value="ECO:0007669"/>
    <property type="project" value="UniProtKB-UniRule"/>
</dbReference>
<keyword evidence="3 6" id="KW-0378">Hydrolase</keyword>
<gene>
    <name evidence="9" type="ORF">GOM49_10970</name>
</gene>
<protein>
    <submittedName>
        <fullName evidence="9">M3 family oligoendopeptidase</fullName>
    </submittedName>
</protein>
<evidence type="ECO:0000256" key="1">
    <source>
        <dbReference type="ARBA" id="ARBA00022670"/>
    </source>
</evidence>
<dbReference type="CDD" id="cd09607">
    <property type="entry name" value="M3B_PepF"/>
    <property type="match status" value="1"/>
</dbReference>
<evidence type="ECO:0000313" key="9">
    <source>
        <dbReference type="EMBL" id="QGU95542.1"/>
    </source>
</evidence>
<accession>A0A6I6EPA7</accession>
<evidence type="ECO:0000259" key="7">
    <source>
        <dbReference type="Pfam" id="PF01432"/>
    </source>
</evidence>
<dbReference type="EMBL" id="CP046522">
    <property type="protein sequence ID" value="QGU95542.1"/>
    <property type="molecule type" value="Genomic_DNA"/>
</dbReference>
<dbReference type="NCBIfam" id="TIGR02290">
    <property type="entry name" value="M3_fam_3"/>
    <property type="match status" value="1"/>
</dbReference>
<dbReference type="Gene3D" id="1.20.140.70">
    <property type="entry name" value="Oligopeptidase f, N-terminal domain"/>
    <property type="match status" value="1"/>
</dbReference>
<comment type="similarity">
    <text evidence="6">Belongs to the peptidase M3 family.</text>
</comment>
<dbReference type="Pfam" id="PF01432">
    <property type="entry name" value="Peptidase_M3"/>
    <property type="match status" value="1"/>
</dbReference>
<dbReference type="Pfam" id="PF08439">
    <property type="entry name" value="Peptidase_M3_N"/>
    <property type="match status" value="1"/>
</dbReference>
<organism evidence="9 10">
    <name type="scientific">Clostridium bovifaecis</name>
    <dbReference type="NCBI Taxonomy" id="2184719"/>
    <lineage>
        <taxon>Bacteria</taxon>
        <taxon>Bacillati</taxon>
        <taxon>Bacillota</taxon>
        <taxon>Clostridia</taxon>
        <taxon>Eubacteriales</taxon>
        <taxon>Clostridiaceae</taxon>
        <taxon>Clostridium</taxon>
    </lineage>
</organism>
<dbReference type="GO" id="GO:0004181">
    <property type="term" value="F:metallocarboxypeptidase activity"/>
    <property type="evidence" value="ECO:0007669"/>
    <property type="project" value="InterPro"/>
</dbReference>
<dbReference type="InterPro" id="IPR013647">
    <property type="entry name" value="OligopepF_N_dom"/>
</dbReference>